<dbReference type="InterPro" id="IPR001519">
    <property type="entry name" value="Ferritin"/>
</dbReference>
<keyword evidence="18" id="KW-1185">Reference proteome</keyword>
<keyword evidence="7" id="KW-0732">Signal</keyword>
<evidence type="ECO:0000256" key="3">
    <source>
        <dbReference type="ARBA" id="ARBA00007513"/>
    </source>
</evidence>
<dbReference type="GO" id="GO:0005794">
    <property type="term" value="C:Golgi apparatus"/>
    <property type="evidence" value="ECO:0007669"/>
    <property type="project" value="UniProtKB-SubCell"/>
</dbReference>
<evidence type="ECO:0000256" key="13">
    <source>
        <dbReference type="ARBA" id="ARBA00063343"/>
    </source>
</evidence>
<dbReference type="Pfam" id="PF00210">
    <property type="entry name" value="Ferritin"/>
    <property type="match status" value="1"/>
</dbReference>
<dbReference type="AlphaFoldDB" id="A0AAV8ZCW4"/>
<dbReference type="FunFam" id="1.20.1260.10:FF:000017">
    <property type="entry name" value="Ferritin"/>
    <property type="match status" value="1"/>
</dbReference>
<comment type="subcellular location">
    <subcellularLocation>
        <location evidence="1">Golgi apparatus</location>
    </subcellularLocation>
    <subcellularLocation>
        <location evidence="2">Secreted</location>
    </subcellularLocation>
</comment>
<dbReference type="GO" id="GO:0005576">
    <property type="term" value="C:extracellular region"/>
    <property type="evidence" value="ECO:0007669"/>
    <property type="project" value="UniProtKB-SubCell"/>
</dbReference>
<dbReference type="GO" id="GO:0008199">
    <property type="term" value="F:ferric iron binding"/>
    <property type="evidence" value="ECO:0007669"/>
    <property type="project" value="InterPro"/>
</dbReference>
<name>A0AAV8ZCW4_9CUCU</name>
<gene>
    <name evidence="17" type="ORF">NQ318_021379</name>
</gene>
<feature type="binding site" evidence="14">
    <location>
        <position position="101"/>
    </location>
    <ligand>
        <name>Fe cation</name>
        <dbReference type="ChEBI" id="CHEBI:24875"/>
        <label>1</label>
    </ligand>
</feature>
<protein>
    <recommendedName>
        <fullName evidence="15">Ferritin</fullName>
        <ecNumber evidence="15">1.16.3.1</ecNumber>
    </recommendedName>
</protein>
<dbReference type="CDD" id="cd01056">
    <property type="entry name" value="Euk_Ferritin"/>
    <property type="match status" value="1"/>
</dbReference>
<keyword evidence="4 15" id="KW-0409">Iron storage</keyword>
<evidence type="ECO:0000256" key="8">
    <source>
        <dbReference type="ARBA" id="ARBA00023002"/>
    </source>
</evidence>
<dbReference type="Gene3D" id="1.20.1260.10">
    <property type="match status" value="1"/>
</dbReference>
<dbReference type="PROSITE" id="PS50905">
    <property type="entry name" value="FERRITIN_LIKE"/>
    <property type="match status" value="1"/>
</dbReference>
<dbReference type="PANTHER" id="PTHR11431:SF43">
    <property type="entry name" value="FERRITIN"/>
    <property type="match status" value="1"/>
</dbReference>
<dbReference type="InterPro" id="IPR012347">
    <property type="entry name" value="Ferritin-like"/>
</dbReference>
<evidence type="ECO:0000256" key="15">
    <source>
        <dbReference type="RuleBase" id="RU361145"/>
    </source>
</evidence>
<evidence type="ECO:0000313" key="17">
    <source>
        <dbReference type="EMBL" id="KAJ8961778.1"/>
    </source>
</evidence>
<dbReference type="InterPro" id="IPR008331">
    <property type="entry name" value="Ferritin_DPS_dom"/>
</dbReference>
<feature type="binding site" evidence="14">
    <location>
        <position position="54"/>
    </location>
    <ligand>
        <name>Fe cation</name>
        <dbReference type="ChEBI" id="CHEBI:24875"/>
        <label>1</label>
    </ligand>
</feature>
<evidence type="ECO:0000256" key="4">
    <source>
        <dbReference type="ARBA" id="ARBA00022434"/>
    </source>
</evidence>
<dbReference type="GO" id="GO:0006826">
    <property type="term" value="P:iron ion transport"/>
    <property type="evidence" value="ECO:0007669"/>
    <property type="project" value="InterPro"/>
</dbReference>
<dbReference type="GO" id="GO:0004322">
    <property type="term" value="F:ferroxidase activity"/>
    <property type="evidence" value="ECO:0007669"/>
    <property type="project" value="UniProtKB-EC"/>
</dbReference>
<keyword evidence="8 15" id="KW-0560">Oxidoreductase</keyword>
<evidence type="ECO:0000256" key="10">
    <source>
        <dbReference type="ARBA" id="ARBA00023034"/>
    </source>
</evidence>
<dbReference type="EC" id="1.16.3.1" evidence="15"/>
<feature type="domain" description="Ferritin-like diiron" evidence="16">
    <location>
        <begin position="1"/>
        <end position="157"/>
    </location>
</feature>
<organism evidence="17 18">
    <name type="scientific">Aromia moschata</name>
    <dbReference type="NCBI Taxonomy" id="1265417"/>
    <lineage>
        <taxon>Eukaryota</taxon>
        <taxon>Metazoa</taxon>
        <taxon>Ecdysozoa</taxon>
        <taxon>Arthropoda</taxon>
        <taxon>Hexapoda</taxon>
        <taxon>Insecta</taxon>
        <taxon>Pterygota</taxon>
        <taxon>Neoptera</taxon>
        <taxon>Endopterygota</taxon>
        <taxon>Coleoptera</taxon>
        <taxon>Polyphaga</taxon>
        <taxon>Cucujiformia</taxon>
        <taxon>Chrysomeloidea</taxon>
        <taxon>Cerambycidae</taxon>
        <taxon>Cerambycinae</taxon>
        <taxon>Callichromatini</taxon>
        <taxon>Aromia</taxon>
    </lineage>
</organism>
<evidence type="ECO:0000256" key="9">
    <source>
        <dbReference type="ARBA" id="ARBA00023004"/>
    </source>
</evidence>
<evidence type="ECO:0000256" key="2">
    <source>
        <dbReference type="ARBA" id="ARBA00004613"/>
    </source>
</evidence>
<feature type="binding site" evidence="14">
    <location>
        <position position="139"/>
    </location>
    <ligand>
        <name>Fe cation</name>
        <dbReference type="ChEBI" id="CHEBI:24875"/>
        <label>1</label>
    </ligand>
</feature>
<accession>A0AAV8ZCW4</accession>
<proteinExistence type="inferred from homology"/>
<evidence type="ECO:0000256" key="11">
    <source>
        <dbReference type="ARBA" id="ARBA00023157"/>
    </source>
</evidence>
<reference evidence="17" key="1">
    <citation type="journal article" date="2023" name="Insect Mol. Biol.">
        <title>Genome sequencing provides insights into the evolution of gene families encoding plant cell wall-degrading enzymes in longhorned beetles.</title>
        <authorList>
            <person name="Shin N.R."/>
            <person name="Okamura Y."/>
            <person name="Kirsch R."/>
            <person name="Pauchet Y."/>
        </authorList>
    </citation>
    <scope>NUCLEOTIDE SEQUENCE</scope>
    <source>
        <strain evidence="17">AMC_N1</strain>
    </source>
</reference>
<evidence type="ECO:0000313" key="18">
    <source>
        <dbReference type="Proteomes" id="UP001162162"/>
    </source>
</evidence>
<dbReference type="SUPFAM" id="SSF47240">
    <property type="entry name" value="Ferritin-like"/>
    <property type="match status" value="1"/>
</dbReference>
<dbReference type="GO" id="GO:0008198">
    <property type="term" value="F:ferrous iron binding"/>
    <property type="evidence" value="ECO:0007669"/>
    <property type="project" value="TreeGrafter"/>
</dbReference>
<feature type="binding site" evidence="14">
    <location>
        <position position="16"/>
    </location>
    <ligand>
        <name>Fe cation</name>
        <dbReference type="ChEBI" id="CHEBI:24875"/>
        <label>1</label>
    </ligand>
</feature>
<dbReference type="GO" id="GO:0006879">
    <property type="term" value="P:intracellular iron ion homeostasis"/>
    <property type="evidence" value="ECO:0007669"/>
    <property type="project" value="UniProtKB-KW"/>
</dbReference>
<keyword evidence="6 14" id="KW-0479">Metal-binding</keyword>
<keyword evidence="5" id="KW-0964">Secreted</keyword>
<evidence type="ECO:0000256" key="14">
    <source>
        <dbReference type="PIRSR" id="PIRSR601519-1"/>
    </source>
</evidence>
<feature type="binding site" evidence="14">
    <location>
        <position position="51"/>
    </location>
    <ligand>
        <name>Fe cation</name>
        <dbReference type="ChEBI" id="CHEBI:24875"/>
        <label>1</label>
    </ligand>
</feature>
<dbReference type="EMBL" id="JAPWTK010000004">
    <property type="protein sequence ID" value="KAJ8961778.1"/>
    <property type="molecule type" value="Genomic_DNA"/>
</dbReference>
<dbReference type="InterPro" id="IPR009078">
    <property type="entry name" value="Ferritin-like_SF"/>
</dbReference>
<keyword evidence="9 14" id="KW-0408">Iron</keyword>
<keyword evidence="11" id="KW-1015">Disulfide bond</keyword>
<evidence type="ECO:0000256" key="5">
    <source>
        <dbReference type="ARBA" id="ARBA00022525"/>
    </source>
</evidence>
<comment type="similarity">
    <text evidence="3 15">Belongs to the ferritin family.</text>
</comment>
<dbReference type="InterPro" id="IPR009040">
    <property type="entry name" value="Ferritin-like_diiron"/>
</dbReference>
<comment type="catalytic activity">
    <reaction evidence="12 15">
        <text>4 Fe(2+) + O2 + 4 H(+) = 4 Fe(3+) + 2 H2O</text>
        <dbReference type="Rhea" id="RHEA:11148"/>
        <dbReference type="ChEBI" id="CHEBI:15377"/>
        <dbReference type="ChEBI" id="CHEBI:15378"/>
        <dbReference type="ChEBI" id="CHEBI:15379"/>
        <dbReference type="ChEBI" id="CHEBI:29033"/>
        <dbReference type="ChEBI" id="CHEBI:29034"/>
        <dbReference type="EC" id="1.16.3.1"/>
    </reaction>
</comment>
<keyword evidence="10" id="KW-0333">Golgi apparatus</keyword>
<evidence type="ECO:0000256" key="1">
    <source>
        <dbReference type="ARBA" id="ARBA00004555"/>
    </source>
</evidence>
<evidence type="ECO:0000256" key="7">
    <source>
        <dbReference type="ARBA" id="ARBA00022729"/>
    </source>
</evidence>
<evidence type="ECO:0000256" key="12">
    <source>
        <dbReference type="ARBA" id="ARBA00047990"/>
    </source>
</evidence>
<evidence type="ECO:0000256" key="6">
    <source>
        <dbReference type="ARBA" id="ARBA00022723"/>
    </source>
</evidence>
<dbReference type="PANTHER" id="PTHR11431">
    <property type="entry name" value="FERRITIN"/>
    <property type="match status" value="1"/>
</dbReference>
<comment type="subunit">
    <text evidence="13">Oligomer of 12 light (L) chains and 12 heavy (H) chains; L and H chains are disulfide-linked. The functional molecule forms a roughly spherical shell with a diameter of 12 nm and contains a central cavity into which the insoluble ferric iron core is deposited.</text>
</comment>
<comment type="function">
    <text evidence="15">Stores iron in a soluble, non-toxic, readily available form. Important for iron homeostasis. Iron is taken up in the ferrous form and deposited as ferric hydroxides after oxidation.</text>
</comment>
<evidence type="ECO:0000259" key="16">
    <source>
        <dbReference type="PROSITE" id="PS50905"/>
    </source>
</evidence>
<sequence length="177" mass="20210">MVDPCISKMRAQVEEELKAAMQYMAMGAHFSKDTINRPGFAEFFFKAASEEREHAIKIISYLLMRGELTSKVSDLIKRNLNPQTTSWANGVSAFKDALRLEASVTKKIRDIIIVCENNPTHFNDYHLVDYLTVDFLGEQYHGQRDIAGKVSTLEKMMDRHGVLGEFLFDKKMLDGEL</sequence>
<dbReference type="Proteomes" id="UP001162162">
    <property type="component" value="Unassembled WGS sequence"/>
</dbReference>
<comment type="caution">
    <text evidence="17">The sequence shown here is derived from an EMBL/GenBank/DDBJ whole genome shotgun (WGS) entry which is preliminary data.</text>
</comment>